<dbReference type="InterPro" id="IPR003346">
    <property type="entry name" value="Transposase_20"/>
</dbReference>
<dbReference type="GO" id="GO:0003677">
    <property type="term" value="F:DNA binding"/>
    <property type="evidence" value="ECO:0007669"/>
    <property type="project" value="InterPro"/>
</dbReference>
<gene>
    <name evidence="2" type="ORF">GB881_07615</name>
</gene>
<comment type="caution">
    <text evidence="2">The sequence shown here is derived from an EMBL/GenBank/DDBJ whole genome shotgun (WGS) entry which is preliminary data.</text>
</comment>
<dbReference type="RefSeq" id="WP_152815370.1">
    <property type="nucleotide sequence ID" value="NZ_WHPC01000022.1"/>
</dbReference>
<dbReference type="AlphaFoldDB" id="A0A6N7EER2"/>
<organism evidence="2 3">
    <name type="scientific">Georgenia subflava</name>
    <dbReference type="NCBI Taxonomy" id="1622177"/>
    <lineage>
        <taxon>Bacteria</taxon>
        <taxon>Bacillati</taxon>
        <taxon>Actinomycetota</taxon>
        <taxon>Actinomycetes</taxon>
        <taxon>Micrococcales</taxon>
        <taxon>Bogoriellaceae</taxon>
        <taxon>Georgenia</taxon>
    </lineage>
</organism>
<dbReference type="EMBL" id="WHPC01000022">
    <property type="protein sequence ID" value="MPV36922.1"/>
    <property type="molecule type" value="Genomic_DNA"/>
</dbReference>
<accession>A0A6N7EER2</accession>
<dbReference type="Pfam" id="PF02371">
    <property type="entry name" value="Transposase_20"/>
    <property type="match status" value="1"/>
</dbReference>
<protein>
    <submittedName>
        <fullName evidence="2">Transposase</fullName>
    </submittedName>
</protein>
<feature type="domain" description="Transposase IS116/IS110/IS902 C-terminal" evidence="1">
    <location>
        <begin position="37"/>
        <end position="107"/>
    </location>
</feature>
<proteinExistence type="predicted"/>
<evidence type="ECO:0000259" key="1">
    <source>
        <dbReference type="Pfam" id="PF02371"/>
    </source>
</evidence>
<dbReference type="GO" id="GO:0006313">
    <property type="term" value="P:DNA transposition"/>
    <property type="evidence" value="ECO:0007669"/>
    <property type="project" value="InterPro"/>
</dbReference>
<name>A0A6N7EER2_9MICO</name>
<dbReference type="Proteomes" id="UP000437709">
    <property type="component" value="Unassembled WGS sequence"/>
</dbReference>
<dbReference type="PANTHER" id="PTHR33055:SF13">
    <property type="entry name" value="TRANSPOSASE"/>
    <property type="match status" value="1"/>
</dbReference>
<sequence>LAARLASQRRLIQTLEVEISQFDRLISDRLRQDPSYAALRTIPGIGPVLAAVLIAEIGDITRLTRAEQLTSWAGLTPRHHESDTKVHRGRITKQGSPLVRWAAVESVQLLPASSRVGRYRDQVADRRGRNIGVIAAARKQLEFVFYAMRDGRVRALAPAA</sequence>
<evidence type="ECO:0000313" key="3">
    <source>
        <dbReference type="Proteomes" id="UP000437709"/>
    </source>
</evidence>
<dbReference type="InterPro" id="IPR047650">
    <property type="entry name" value="Transpos_IS110"/>
</dbReference>
<feature type="non-terminal residue" evidence="2">
    <location>
        <position position="1"/>
    </location>
</feature>
<dbReference type="GO" id="GO:0004803">
    <property type="term" value="F:transposase activity"/>
    <property type="evidence" value="ECO:0007669"/>
    <property type="project" value="InterPro"/>
</dbReference>
<dbReference type="PANTHER" id="PTHR33055">
    <property type="entry name" value="TRANSPOSASE FOR INSERTION SEQUENCE ELEMENT IS1111A"/>
    <property type="match status" value="1"/>
</dbReference>
<keyword evidence="3" id="KW-1185">Reference proteome</keyword>
<reference evidence="2 3" key="1">
    <citation type="submission" date="2019-10" db="EMBL/GenBank/DDBJ databases">
        <title>Georgenia wutianyii sp. nov. and Georgenia yuyongxinii sp. nov. isolated from plateau pika (Ochotona curzoniae) in the Qinghai-Tibet plateau of China.</title>
        <authorList>
            <person name="Tian Z."/>
        </authorList>
    </citation>
    <scope>NUCLEOTIDE SEQUENCE [LARGE SCALE GENOMIC DNA]</scope>
    <source>
        <strain evidence="2 3">JCM 19765</strain>
    </source>
</reference>
<dbReference type="OrthoDB" id="9815354at2"/>
<evidence type="ECO:0000313" key="2">
    <source>
        <dbReference type="EMBL" id="MPV36922.1"/>
    </source>
</evidence>